<dbReference type="Pfam" id="PF08309">
    <property type="entry name" value="LVIVD"/>
    <property type="match status" value="2"/>
</dbReference>
<keyword evidence="3" id="KW-1185">Reference proteome</keyword>
<dbReference type="Proteomes" id="UP000198846">
    <property type="component" value="Unassembled WGS sequence"/>
</dbReference>
<reference evidence="2 3" key="1">
    <citation type="submission" date="2016-10" db="EMBL/GenBank/DDBJ databases">
        <authorList>
            <person name="de Groot N.N."/>
        </authorList>
    </citation>
    <scope>NUCLEOTIDE SEQUENCE [LARGE SCALE GENOMIC DNA]</scope>
    <source>
        <strain evidence="2 3">DSM 23842</strain>
    </source>
</reference>
<organism evidence="2 3">
    <name type="scientific">Bizionia paragorgiae</name>
    <dbReference type="NCBI Taxonomy" id="283786"/>
    <lineage>
        <taxon>Bacteria</taxon>
        <taxon>Pseudomonadati</taxon>
        <taxon>Bacteroidota</taxon>
        <taxon>Flavobacteriia</taxon>
        <taxon>Flavobacteriales</taxon>
        <taxon>Flavobacteriaceae</taxon>
        <taxon>Bizionia</taxon>
    </lineage>
</organism>
<feature type="signal peptide" evidence="1">
    <location>
        <begin position="1"/>
        <end position="22"/>
    </location>
</feature>
<keyword evidence="1" id="KW-0732">Signal</keyword>
<dbReference type="RefSeq" id="WP_177165294.1">
    <property type="nucleotide sequence ID" value="NZ_FNQK01000005.1"/>
</dbReference>
<dbReference type="PROSITE" id="PS51257">
    <property type="entry name" value="PROKAR_LIPOPROTEIN"/>
    <property type="match status" value="1"/>
</dbReference>
<sequence length="480" mass="51955">MKNIRILLVALVILFYSCSEQNGSQSYIGDLCGDGEQGFVVNTTGDSFNGNVHFNGDDVIVQYVTGHPDGDYYHIFNTTNSPLMDFYTFAIATGSTSTFGQNFNVLDGTYLAMDGSTFPLNNSYVLTTTQGGAQPGDLINIEFSGLSEFHEEPFTLEGRLCVTIDEVVSVANYVYITDGSSLKVVNVSNVLSPSLETTIAAPTSYYVNTANSVAYVGHFDAIEPFVSFVNIANPPTASIYGSVAKGATYGRLTDVVKVEDYTYLSDEYRGFHKFHMSSADYNIVDGHDTMSMVKNGDDLVIIDMASALHKIDVTDASAPIITNTYSTYTDVDTSSYPFSNGSFHSWTRTDGTNYYVANIIDKKLKKFQETGFGYNLVGEAVIDGHATALAINGSFAFITMKPSPDAPLQTSFDGIKMVNLNTMTVVDSKPLAQASGVVVNLNYAYVTDANGLHIYDISSGSLNHLSTFTGGFGNYIAINN</sequence>
<feature type="chain" id="PRO_5011759628" evidence="1">
    <location>
        <begin position="23"/>
        <end position="480"/>
    </location>
</feature>
<dbReference type="EMBL" id="FNQK01000005">
    <property type="protein sequence ID" value="SDZ98721.1"/>
    <property type="molecule type" value="Genomic_DNA"/>
</dbReference>
<evidence type="ECO:0000256" key="1">
    <source>
        <dbReference type="SAM" id="SignalP"/>
    </source>
</evidence>
<dbReference type="AlphaFoldDB" id="A0A1H3XID6"/>
<protein>
    <submittedName>
        <fullName evidence="2">Uncharacterized conserved protein</fullName>
    </submittedName>
</protein>
<evidence type="ECO:0000313" key="3">
    <source>
        <dbReference type="Proteomes" id="UP000198846"/>
    </source>
</evidence>
<proteinExistence type="predicted"/>
<evidence type="ECO:0000313" key="2">
    <source>
        <dbReference type="EMBL" id="SDZ98721.1"/>
    </source>
</evidence>
<gene>
    <name evidence="2" type="ORF">SAMN04487990_10524</name>
</gene>
<name>A0A1H3XID6_BIZPA</name>
<dbReference type="STRING" id="283786.SAMN04487990_10524"/>
<dbReference type="InterPro" id="IPR013211">
    <property type="entry name" value="LVIVD"/>
</dbReference>
<accession>A0A1H3XID6</accession>